<dbReference type="SUPFAM" id="SSF56436">
    <property type="entry name" value="C-type lectin-like"/>
    <property type="match status" value="1"/>
</dbReference>
<name>A0A669F5W6_ORENI</name>
<keyword evidence="2" id="KW-0732">Signal</keyword>
<dbReference type="InterPro" id="IPR016187">
    <property type="entry name" value="CTDL_fold"/>
</dbReference>
<dbReference type="Proteomes" id="UP000005207">
    <property type="component" value="Linkage group LG3"/>
</dbReference>
<dbReference type="GeneTree" id="ENSGT00940000161814"/>
<feature type="chain" id="PRO_5025386909" evidence="2">
    <location>
        <begin position="25"/>
        <end position="182"/>
    </location>
</feature>
<dbReference type="InterPro" id="IPR001304">
    <property type="entry name" value="C-type_lectin-like"/>
</dbReference>
<gene>
    <name evidence="4" type="primary">LOC109199403</name>
</gene>
<dbReference type="InterPro" id="IPR018378">
    <property type="entry name" value="C-type_lectin_CS"/>
</dbReference>
<proteinExistence type="predicted"/>
<dbReference type="InterPro" id="IPR016186">
    <property type="entry name" value="C-type_lectin-like/link_sf"/>
</dbReference>
<evidence type="ECO:0000256" key="2">
    <source>
        <dbReference type="SAM" id="SignalP"/>
    </source>
</evidence>
<dbReference type="SMART" id="SM00034">
    <property type="entry name" value="CLECT"/>
    <property type="match status" value="1"/>
</dbReference>
<dbReference type="Ensembl" id="ENSONIT00000072399.1">
    <property type="protein sequence ID" value="ENSONIP00000079364.1"/>
    <property type="gene ID" value="ENSONIG00000031437.1"/>
</dbReference>
<protein>
    <submittedName>
        <fullName evidence="4">Ladderlectin-like</fullName>
    </submittedName>
</protein>
<evidence type="ECO:0000313" key="4">
    <source>
        <dbReference type="Ensembl" id="ENSONIP00000079364.1"/>
    </source>
</evidence>
<dbReference type="AlphaFoldDB" id="A0A669F5W6"/>
<dbReference type="InParanoid" id="A0A669F5W6"/>
<dbReference type="PROSITE" id="PS00615">
    <property type="entry name" value="C_TYPE_LECTIN_1"/>
    <property type="match status" value="1"/>
</dbReference>
<keyword evidence="5" id="KW-1185">Reference proteome</keyword>
<dbReference type="PRINTS" id="PR00356">
    <property type="entry name" value="ANTIFREEZEII"/>
</dbReference>
<evidence type="ECO:0000259" key="3">
    <source>
        <dbReference type="PROSITE" id="PS50041"/>
    </source>
</evidence>
<dbReference type="InterPro" id="IPR002353">
    <property type="entry name" value="AntifreezeII"/>
</dbReference>
<organism evidence="4 5">
    <name type="scientific">Oreochromis niloticus</name>
    <name type="common">Nile tilapia</name>
    <name type="synonym">Tilapia nilotica</name>
    <dbReference type="NCBI Taxonomy" id="8128"/>
    <lineage>
        <taxon>Eukaryota</taxon>
        <taxon>Metazoa</taxon>
        <taxon>Chordata</taxon>
        <taxon>Craniata</taxon>
        <taxon>Vertebrata</taxon>
        <taxon>Euteleostomi</taxon>
        <taxon>Actinopterygii</taxon>
        <taxon>Neopterygii</taxon>
        <taxon>Teleostei</taxon>
        <taxon>Neoteleostei</taxon>
        <taxon>Acanthomorphata</taxon>
        <taxon>Ovalentaria</taxon>
        <taxon>Cichlomorphae</taxon>
        <taxon>Cichliformes</taxon>
        <taxon>Cichlidae</taxon>
        <taxon>African cichlids</taxon>
        <taxon>Pseudocrenilabrinae</taxon>
        <taxon>Oreochromini</taxon>
        <taxon>Oreochromis</taxon>
    </lineage>
</organism>
<reference evidence="4" key="3">
    <citation type="submission" date="2025-09" db="UniProtKB">
        <authorList>
            <consortium name="Ensembl"/>
        </authorList>
    </citation>
    <scope>IDENTIFICATION</scope>
</reference>
<dbReference type="PROSITE" id="PS50041">
    <property type="entry name" value="C_TYPE_LECTIN_2"/>
    <property type="match status" value="1"/>
</dbReference>
<feature type="signal peptide" evidence="2">
    <location>
        <begin position="1"/>
        <end position="24"/>
    </location>
</feature>
<accession>A0A669F5W6</accession>
<reference evidence="5" key="1">
    <citation type="submission" date="2012-01" db="EMBL/GenBank/DDBJ databases">
        <title>The Genome Sequence of Oreochromis niloticus (Nile Tilapia).</title>
        <authorList>
            <consortium name="Broad Institute Genome Assembly Team"/>
            <consortium name="Broad Institute Sequencing Platform"/>
            <person name="Di Palma F."/>
            <person name="Johnson J."/>
            <person name="Lander E.S."/>
            <person name="Lindblad-Toh K."/>
        </authorList>
    </citation>
    <scope>NUCLEOTIDE SEQUENCE [LARGE SCALE GENOMIC DNA]</scope>
</reference>
<sequence length="182" mass="20562">MLLVSIVSISLFSLICKWWQKIQQVSFFSVLPEGRTATNQTVKRHLAKRSSDCPGGWTLLRGRCFLYVPGPMTWAKAEKNCLSMGANLASVHSITEYHGIQHMIMTATHGNQETWIGGSDAQEENAWLWTDGTAFHYSNWCPGEPNNYGRNQHCLQINHSGSKCWDDKGCHEHRPSVCVKKI</sequence>
<dbReference type="CDD" id="cd00037">
    <property type="entry name" value="CLECT"/>
    <property type="match status" value="1"/>
</dbReference>
<dbReference type="InterPro" id="IPR050111">
    <property type="entry name" value="C-type_lectin/snaclec_domain"/>
</dbReference>
<evidence type="ECO:0000313" key="5">
    <source>
        <dbReference type="Proteomes" id="UP000005207"/>
    </source>
</evidence>
<keyword evidence="1" id="KW-1015">Disulfide bond</keyword>
<dbReference type="Gene3D" id="3.10.100.10">
    <property type="entry name" value="Mannose-Binding Protein A, subunit A"/>
    <property type="match status" value="1"/>
</dbReference>
<dbReference type="Pfam" id="PF00059">
    <property type="entry name" value="Lectin_C"/>
    <property type="match status" value="1"/>
</dbReference>
<feature type="domain" description="C-type lectin" evidence="3">
    <location>
        <begin position="60"/>
        <end position="179"/>
    </location>
</feature>
<reference evidence="4" key="2">
    <citation type="submission" date="2025-08" db="UniProtKB">
        <authorList>
            <consortium name="Ensembl"/>
        </authorList>
    </citation>
    <scope>IDENTIFICATION</scope>
</reference>
<dbReference type="PANTHER" id="PTHR22803">
    <property type="entry name" value="MANNOSE, PHOSPHOLIPASE, LECTIN RECEPTOR RELATED"/>
    <property type="match status" value="1"/>
</dbReference>
<evidence type="ECO:0000256" key="1">
    <source>
        <dbReference type="ARBA" id="ARBA00023157"/>
    </source>
</evidence>
<dbReference type="FunCoup" id="A0A669F5W6">
    <property type="interactions" value="814"/>
</dbReference>